<feature type="compositionally biased region" description="Acidic residues" evidence="1">
    <location>
        <begin position="79"/>
        <end position="100"/>
    </location>
</feature>
<proteinExistence type="predicted"/>
<dbReference type="VEuPathDB" id="FungiDB:PC110_g7111"/>
<evidence type="ECO:0000313" key="2">
    <source>
        <dbReference type="EMBL" id="KAG6969037.1"/>
    </source>
</evidence>
<comment type="caution">
    <text evidence="2">The sequence shown here is derived from an EMBL/GenBank/DDBJ whole genome shotgun (WGS) entry which is preliminary data.</text>
</comment>
<name>A0A8T1USE1_9STRA</name>
<dbReference type="AlphaFoldDB" id="A0A8T1USE1"/>
<protein>
    <submittedName>
        <fullName evidence="2">Uncharacterized protein</fullName>
    </submittedName>
</protein>
<evidence type="ECO:0000256" key="1">
    <source>
        <dbReference type="SAM" id="MobiDB-lite"/>
    </source>
</evidence>
<dbReference type="EMBL" id="JAENGZ010000106">
    <property type="protein sequence ID" value="KAG6969037.1"/>
    <property type="molecule type" value="Genomic_DNA"/>
</dbReference>
<feature type="compositionally biased region" description="Basic and acidic residues" evidence="1">
    <location>
        <begin position="276"/>
        <end position="294"/>
    </location>
</feature>
<organism evidence="2 3">
    <name type="scientific">Phytophthora cactorum</name>
    <dbReference type="NCBI Taxonomy" id="29920"/>
    <lineage>
        <taxon>Eukaryota</taxon>
        <taxon>Sar</taxon>
        <taxon>Stramenopiles</taxon>
        <taxon>Oomycota</taxon>
        <taxon>Peronosporomycetes</taxon>
        <taxon>Peronosporales</taxon>
        <taxon>Peronosporaceae</taxon>
        <taxon>Phytophthora</taxon>
    </lineage>
</organism>
<dbReference type="OrthoDB" id="167256at2759"/>
<feature type="region of interest" description="Disordered" evidence="1">
    <location>
        <begin position="64"/>
        <end position="113"/>
    </location>
</feature>
<reference evidence="2" key="1">
    <citation type="submission" date="2021-01" db="EMBL/GenBank/DDBJ databases">
        <title>Phytophthora aleatoria, a newly-described species from Pinus radiata is distinct from Phytophthora cactorum isolates based on comparative genomics.</title>
        <authorList>
            <person name="Mcdougal R."/>
            <person name="Panda P."/>
            <person name="Williams N."/>
            <person name="Studholme D.J."/>
        </authorList>
    </citation>
    <scope>NUCLEOTIDE SEQUENCE</scope>
    <source>
        <strain evidence="2">NZFS 3830</strain>
    </source>
</reference>
<evidence type="ECO:0000313" key="3">
    <source>
        <dbReference type="Proteomes" id="UP000688947"/>
    </source>
</evidence>
<accession>A0A8T1USE1</accession>
<sequence>MATTGRTHPATSAEAILQFVLDALHHLTGLPLLMVNQPDHNVPCLTRTNMIETQMRADQKNAELLDSPSSRHKGHFSEWSDDEAPEEEMSDLSSDEEEIEKQDNKMNAADAAPSSTAQNQLFDGLQFYLAVSQVRERTVRSVLELGMAKTMTTLQERKQNESIAVIEQRYPDFTCLPTKNPAAFGVEQPPLDLLAALRLPSAAAVVQRKSPMKGLIRAHLAVDEEGRVVQRRVKKLLDEESSAIIVHTFPDNAVNTPEDDEKEKTREINAEEDTDKVENQVGKEKETAEDQVHEKAARDLDMLADTVRSIVTDVEEAETTLVDGGDDAIETQSNVVGDVEVEIKVQLQVLWLQKHPRHLRKVI</sequence>
<gene>
    <name evidence="2" type="ORF">JG687_00003453</name>
</gene>
<dbReference type="Proteomes" id="UP000688947">
    <property type="component" value="Unassembled WGS sequence"/>
</dbReference>
<feature type="region of interest" description="Disordered" evidence="1">
    <location>
        <begin position="252"/>
        <end position="294"/>
    </location>
</feature>